<reference evidence="2" key="1">
    <citation type="submission" date="2025-08" db="UniProtKB">
        <authorList>
            <consortium name="RefSeq"/>
        </authorList>
    </citation>
    <scope>IDENTIFICATION</scope>
</reference>
<dbReference type="Pfam" id="PF20431">
    <property type="entry name" value="E_motif"/>
    <property type="match status" value="1"/>
</dbReference>
<dbReference type="GO" id="GO:0009451">
    <property type="term" value="P:RNA modification"/>
    <property type="evidence" value="ECO:0000318"/>
    <property type="project" value="GO_Central"/>
</dbReference>
<evidence type="ECO:0000313" key="1">
    <source>
        <dbReference type="Proteomes" id="UP000189703"/>
    </source>
</evidence>
<dbReference type="FunFam" id="1.25.40.10:FF:000090">
    <property type="entry name" value="Pentatricopeptide repeat-containing protein, chloroplastic"/>
    <property type="match status" value="1"/>
</dbReference>
<dbReference type="InterPro" id="IPR011990">
    <property type="entry name" value="TPR-like_helical_dom_sf"/>
</dbReference>
<dbReference type="Pfam" id="PF13041">
    <property type="entry name" value="PPR_2"/>
    <property type="match status" value="2"/>
</dbReference>
<dbReference type="GeneID" id="104592006"/>
<protein>
    <submittedName>
        <fullName evidence="2">Pentatricopeptide repeat-containing protein At3g25970</fullName>
    </submittedName>
</protein>
<dbReference type="FunFam" id="1.25.40.10:FF:000343">
    <property type="entry name" value="Pentatricopeptide repeat-containing protein At3g58590"/>
    <property type="match status" value="1"/>
</dbReference>
<dbReference type="NCBIfam" id="TIGR00756">
    <property type="entry name" value="PPR"/>
    <property type="match status" value="5"/>
</dbReference>
<dbReference type="InterPro" id="IPR046848">
    <property type="entry name" value="E_motif"/>
</dbReference>
<sequence length="802" mass="89467">MRLQELVFYIGDQLFLPISKRRHCNLRLNLTHELHTLKPSTPLSKLLGRKDPAAFAGFLALSSKLKSLLVGIQVHGEIIKSGFSEDTFSQNNLIIMYSKCGAFSNCIKVFDEMRERNAFSWTSMISGAIQNEEFEMGLEIYMDMVRSGFGTNEFALGSVLKGCANLGAVEFGSLVHCVALKMGMDMNAFVGSSILYMYAKYGDLESAIRVFESMDNCDVGCWNAMIGGYALNGCFHEAMKLVFLMHRKGIIMDQLTFINALKGCSMSGGLNLGRQIHGLMVRSKLECTPGINSLMYMYFKTGEHDSALKLFNKMEERDIISWNTVFSGFSEDENVGEVVGMFSRMLLTGVMPNHVTFSILFRLCGTVLHLGLGLQLYCLVFHLGLGNEALVVNSLINMFSVCGALECAHFVFYSVPCKNTSTWNEIILGCNLNCCTMEALKHFCSLWNAGVEANECTFSSILLACSRTEHQEICRQIHGSIIKSGFGFHAFVCSSLINAYARYGLVDDLYKIFYGIRRLDLACWGAMISALVQGGCSYEALEFLNCLKQAGEKLDEFILGSSLNACANITSNQQTRCIHLLAMKTGFENHVYVASAIIDAYAKCGDIESSRLEFDQFSGEDDVILFNTMIMAYAHHGLVMEATEIFKKMKSSSLQPSHATFVSVISACSHLGLVDQGQRFFDSLISDYGMEPSAEIFGCLVDLFSRNGFLEEAKYVIQMMPFDPWPSIWRSFLSGCRIHGNKALAEWATRHLLELVPKSDAAYVLLSKVYSEGGYWEDASKIRKRMKEKGVQKEPGYSWIEI</sequence>
<dbReference type="Proteomes" id="UP000189703">
    <property type="component" value="Unplaced"/>
</dbReference>
<evidence type="ECO:0000313" key="2">
    <source>
        <dbReference type="RefSeq" id="XP_010249456.1"/>
    </source>
</evidence>
<dbReference type="OrthoDB" id="733253at2759"/>
<dbReference type="GO" id="GO:0003723">
    <property type="term" value="F:RNA binding"/>
    <property type="evidence" value="ECO:0000318"/>
    <property type="project" value="GO_Central"/>
</dbReference>
<gene>
    <name evidence="2" type="primary">LOC104592006</name>
</gene>
<dbReference type="Pfam" id="PF01535">
    <property type="entry name" value="PPR"/>
    <property type="match status" value="7"/>
</dbReference>
<keyword evidence="1" id="KW-1185">Reference proteome</keyword>
<dbReference type="FunFam" id="1.25.40.10:FF:000351">
    <property type="entry name" value="Pentatricopeptide repeat-containing protein"/>
    <property type="match status" value="1"/>
</dbReference>
<dbReference type="PROSITE" id="PS51375">
    <property type="entry name" value="PPR"/>
    <property type="match status" value="6"/>
</dbReference>
<organism evidence="1 2">
    <name type="scientific">Nelumbo nucifera</name>
    <name type="common">Sacred lotus</name>
    <dbReference type="NCBI Taxonomy" id="4432"/>
    <lineage>
        <taxon>Eukaryota</taxon>
        <taxon>Viridiplantae</taxon>
        <taxon>Streptophyta</taxon>
        <taxon>Embryophyta</taxon>
        <taxon>Tracheophyta</taxon>
        <taxon>Spermatophyta</taxon>
        <taxon>Magnoliopsida</taxon>
        <taxon>Proteales</taxon>
        <taxon>Nelumbonaceae</taxon>
        <taxon>Nelumbo</taxon>
    </lineage>
</organism>
<dbReference type="Gene3D" id="1.25.40.10">
    <property type="entry name" value="Tetratricopeptide repeat domain"/>
    <property type="match status" value="6"/>
</dbReference>
<dbReference type="PANTHER" id="PTHR47926:SF435">
    <property type="entry name" value="PENTACOTRIPEPTIDE-REPEAT REGION OF PRORP DOMAIN-CONTAINING PROTEIN"/>
    <property type="match status" value="1"/>
</dbReference>
<dbReference type="RefSeq" id="XP_010249456.1">
    <property type="nucleotide sequence ID" value="XM_010251154.2"/>
</dbReference>
<dbReference type="KEGG" id="nnu:104592006"/>
<dbReference type="eggNOG" id="KOG4197">
    <property type="taxonomic scope" value="Eukaryota"/>
</dbReference>
<dbReference type="OMA" id="WPAIWRS"/>
<dbReference type="InterPro" id="IPR046960">
    <property type="entry name" value="PPR_At4g14850-like_plant"/>
</dbReference>
<name>A0A1U7ZDQ9_NELNU</name>
<dbReference type="AlphaFoldDB" id="A0A1U7ZDQ9"/>
<dbReference type="PANTHER" id="PTHR47926">
    <property type="entry name" value="PENTATRICOPEPTIDE REPEAT-CONTAINING PROTEIN"/>
    <property type="match status" value="1"/>
</dbReference>
<dbReference type="InterPro" id="IPR002885">
    <property type="entry name" value="PPR_rpt"/>
</dbReference>
<proteinExistence type="predicted"/>
<accession>A0A1U7ZDQ9</accession>